<dbReference type="GO" id="GO:0000160">
    <property type="term" value="P:phosphorelay signal transduction system"/>
    <property type="evidence" value="ECO:0007669"/>
    <property type="project" value="InterPro"/>
</dbReference>
<dbReference type="Proteomes" id="UP000279959">
    <property type="component" value="Chromosome"/>
</dbReference>
<name>A0A494W8M5_9SPHN</name>
<proteinExistence type="predicted"/>
<dbReference type="SMART" id="SM00448">
    <property type="entry name" value="REC"/>
    <property type="match status" value="1"/>
</dbReference>
<evidence type="ECO:0000313" key="5">
    <source>
        <dbReference type="Proteomes" id="UP000279959"/>
    </source>
</evidence>
<reference evidence="4 5" key="1">
    <citation type="submission" date="2018-05" db="EMBL/GenBank/DDBJ databases">
        <title>Complete Genome Sequence of the Nonylphenol-Degrading Bacterium Sphingobium amiense DSM 16289T.</title>
        <authorList>
            <person name="Ootsuka M."/>
            <person name="Nishizawa T."/>
            <person name="Ohta H."/>
        </authorList>
    </citation>
    <scope>NUCLEOTIDE SEQUENCE [LARGE SCALE GENOMIC DNA]</scope>
    <source>
        <strain evidence="4 5">DSM 16289</strain>
    </source>
</reference>
<protein>
    <submittedName>
        <fullName evidence="4">Response regulator</fullName>
    </submittedName>
</protein>
<feature type="modified residue" description="4-aspartylphosphate" evidence="2">
    <location>
        <position position="60"/>
    </location>
</feature>
<dbReference type="RefSeq" id="WP_066700840.1">
    <property type="nucleotide sequence ID" value="NZ_AP018664.1"/>
</dbReference>
<evidence type="ECO:0000313" key="4">
    <source>
        <dbReference type="EMBL" id="BBD96765.1"/>
    </source>
</evidence>
<dbReference type="InterPro" id="IPR011006">
    <property type="entry name" value="CheY-like_superfamily"/>
</dbReference>
<evidence type="ECO:0000259" key="3">
    <source>
        <dbReference type="PROSITE" id="PS50110"/>
    </source>
</evidence>
<dbReference type="AlphaFoldDB" id="A0A494W8M5"/>
<evidence type="ECO:0000256" key="1">
    <source>
        <dbReference type="ARBA" id="ARBA00022553"/>
    </source>
</evidence>
<gene>
    <name evidence="4" type="ORF">SAMIE_1002660</name>
</gene>
<dbReference type="KEGG" id="sami:SAMIE_1002660"/>
<sequence>MTTSHRLSVLYVDDDDDIRHIVTLALSLDPSVELRAFDRGEEALSAAGSDDWRPDIAMLDVMMPGISGPKLMKALQALPDFATVPFVFLTARARLADIEEYKAAGAADVILKPFDPLTLAQRLDEIARVANQS</sequence>
<dbReference type="PROSITE" id="PS50110">
    <property type="entry name" value="RESPONSE_REGULATORY"/>
    <property type="match status" value="1"/>
</dbReference>
<dbReference type="InterPro" id="IPR001789">
    <property type="entry name" value="Sig_transdc_resp-reg_receiver"/>
</dbReference>
<keyword evidence="5" id="KW-1185">Reference proteome</keyword>
<evidence type="ECO:0000256" key="2">
    <source>
        <dbReference type="PROSITE-ProRule" id="PRU00169"/>
    </source>
</evidence>
<dbReference type="SUPFAM" id="SSF52172">
    <property type="entry name" value="CheY-like"/>
    <property type="match status" value="1"/>
</dbReference>
<dbReference type="PANTHER" id="PTHR44591:SF3">
    <property type="entry name" value="RESPONSE REGULATORY DOMAIN-CONTAINING PROTEIN"/>
    <property type="match status" value="1"/>
</dbReference>
<dbReference type="PANTHER" id="PTHR44591">
    <property type="entry name" value="STRESS RESPONSE REGULATOR PROTEIN 1"/>
    <property type="match status" value="1"/>
</dbReference>
<keyword evidence="1 2" id="KW-0597">Phosphoprotein</keyword>
<accession>A0A494W8M5</accession>
<dbReference type="Gene3D" id="3.40.50.2300">
    <property type="match status" value="1"/>
</dbReference>
<organism evidence="4 5">
    <name type="scientific">Sphingobium amiense</name>
    <dbReference type="NCBI Taxonomy" id="135719"/>
    <lineage>
        <taxon>Bacteria</taxon>
        <taxon>Pseudomonadati</taxon>
        <taxon>Pseudomonadota</taxon>
        <taxon>Alphaproteobacteria</taxon>
        <taxon>Sphingomonadales</taxon>
        <taxon>Sphingomonadaceae</taxon>
        <taxon>Sphingobium</taxon>
    </lineage>
</organism>
<dbReference type="Pfam" id="PF00072">
    <property type="entry name" value="Response_reg"/>
    <property type="match status" value="1"/>
</dbReference>
<dbReference type="EMBL" id="AP018664">
    <property type="protein sequence ID" value="BBD96765.1"/>
    <property type="molecule type" value="Genomic_DNA"/>
</dbReference>
<dbReference type="InterPro" id="IPR050595">
    <property type="entry name" value="Bact_response_regulator"/>
</dbReference>
<feature type="domain" description="Response regulatory" evidence="3">
    <location>
        <begin position="8"/>
        <end position="127"/>
    </location>
</feature>